<dbReference type="EMBL" id="CAXITT010000172">
    <property type="protein sequence ID" value="CAL1534450.1"/>
    <property type="molecule type" value="Genomic_DNA"/>
</dbReference>
<dbReference type="SUPFAM" id="SSF103473">
    <property type="entry name" value="MFS general substrate transporter"/>
    <property type="match status" value="1"/>
</dbReference>
<feature type="transmembrane region" description="Helical" evidence="11">
    <location>
        <begin position="68"/>
        <end position="88"/>
    </location>
</feature>
<keyword evidence="7" id="KW-0325">Glycoprotein</keyword>
<evidence type="ECO:0000256" key="8">
    <source>
        <dbReference type="ARBA" id="ARBA00023228"/>
    </source>
</evidence>
<keyword evidence="6 11" id="KW-0472">Membrane</keyword>
<evidence type="ECO:0000256" key="10">
    <source>
        <dbReference type="ARBA" id="ARBA00048410"/>
    </source>
</evidence>
<dbReference type="PANTHER" id="PTHR10924">
    <property type="entry name" value="MAJOR FACILITATOR SUPERFAMILY PROTEIN-RELATED"/>
    <property type="match status" value="1"/>
</dbReference>
<dbReference type="InterPro" id="IPR036259">
    <property type="entry name" value="MFS_trans_sf"/>
</dbReference>
<dbReference type="Gene3D" id="1.20.1250.20">
    <property type="entry name" value="MFS general substrate transporter like domains"/>
    <property type="match status" value="2"/>
</dbReference>
<evidence type="ECO:0000256" key="5">
    <source>
        <dbReference type="ARBA" id="ARBA00022989"/>
    </source>
</evidence>
<feature type="transmembrane region" description="Helical" evidence="11">
    <location>
        <begin position="200"/>
        <end position="221"/>
    </location>
</feature>
<reference evidence="13 14" key="1">
    <citation type="submission" date="2024-04" db="EMBL/GenBank/DDBJ databases">
        <authorList>
            <consortium name="Genoscope - CEA"/>
            <person name="William W."/>
        </authorList>
    </citation>
    <scope>NUCLEOTIDE SEQUENCE [LARGE SCALE GENOMIC DNA]</scope>
</reference>
<protein>
    <recommendedName>
        <fullName evidence="12">Major facilitator superfamily (MFS) profile domain-containing protein</fullName>
    </recommendedName>
</protein>
<keyword evidence="8" id="KW-0458">Lysosome</keyword>
<dbReference type="Proteomes" id="UP001497497">
    <property type="component" value="Unassembled WGS sequence"/>
</dbReference>
<dbReference type="AlphaFoldDB" id="A0AAV2HKA3"/>
<feature type="transmembrane region" description="Helical" evidence="11">
    <location>
        <begin position="135"/>
        <end position="153"/>
    </location>
</feature>
<dbReference type="GO" id="GO:0022857">
    <property type="term" value="F:transmembrane transporter activity"/>
    <property type="evidence" value="ECO:0007669"/>
    <property type="project" value="InterPro"/>
</dbReference>
<keyword evidence="3" id="KW-0813">Transport</keyword>
<feature type="transmembrane region" description="Helical" evidence="11">
    <location>
        <begin position="393"/>
        <end position="416"/>
    </location>
</feature>
<comment type="catalytic activity">
    <reaction evidence="10">
        <text>pyridoxine(out) + n H(+)(out) = pyridoxine(in) + n H(+)(in)</text>
        <dbReference type="Rhea" id="RHEA:76203"/>
        <dbReference type="ChEBI" id="CHEBI:15378"/>
        <dbReference type="ChEBI" id="CHEBI:16709"/>
    </reaction>
</comment>
<evidence type="ECO:0000256" key="2">
    <source>
        <dbReference type="ARBA" id="ARBA00008335"/>
    </source>
</evidence>
<feature type="transmembrane region" description="Helical" evidence="11">
    <location>
        <begin position="486"/>
        <end position="505"/>
    </location>
</feature>
<dbReference type="InterPro" id="IPR049680">
    <property type="entry name" value="FLVCR1-2_SLC49-like"/>
</dbReference>
<proteinExistence type="inferred from homology"/>
<evidence type="ECO:0000259" key="12">
    <source>
        <dbReference type="PROSITE" id="PS50850"/>
    </source>
</evidence>
<gene>
    <name evidence="13" type="ORF">GSLYS_00008410001</name>
</gene>
<feature type="transmembrane region" description="Helical" evidence="11">
    <location>
        <begin position="422"/>
        <end position="445"/>
    </location>
</feature>
<feature type="transmembrane region" description="Helical" evidence="11">
    <location>
        <begin position="362"/>
        <end position="381"/>
    </location>
</feature>
<accession>A0AAV2HKA3</accession>
<comment type="similarity">
    <text evidence="2">Belongs to the major facilitator superfamily.</text>
</comment>
<feature type="transmembrane region" description="Helical" evidence="11">
    <location>
        <begin position="326"/>
        <end position="347"/>
    </location>
</feature>
<comment type="caution">
    <text evidence="13">The sequence shown here is derived from an EMBL/GenBank/DDBJ whole genome shotgun (WGS) entry which is preliminary data.</text>
</comment>
<evidence type="ECO:0000313" key="14">
    <source>
        <dbReference type="Proteomes" id="UP001497497"/>
    </source>
</evidence>
<evidence type="ECO:0000256" key="3">
    <source>
        <dbReference type="ARBA" id="ARBA00022448"/>
    </source>
</evidence>
<dbReference type="InterPro" id="IPR020846">
    <property type="entry name" value="MFS_dom"/>
</dbReference>
<dbReference type="InterPro" id="IPR011701">
    <property type="entry name" value="MFS"/>
</dbReference>
<dbReference type="PROSITE" id="PS50850">
    <property type="entry name" value="MFS"/>
    <property type="match status" value="1"/>
</dbReference>
<dbReference type="Pfam" id="PF07690">
    <property type="entry name" value="MFS_1"/>
    <property type="match status" value="1"/>
</dbReference>
<dbReference type="GO" id="GO:0005765">
    <property type="term" value="C:lysosomal membrane"/>
    <property type="evidence" value="ECO:0007669"/>
    <property type="project" value="UniProtKB-SubCell"/>
</dbReference>
<evidence type="ECO:0000256" key="6">
    <source>
        <dbReference type="ARBA" id="ARBA00023136"/>
    </source>
</evidence>
<dbReference type="CDD" id="cd17397">
    <property type="entry name" value="MFS_DIRC2"/>
    <property type="match status" value="1"/>
</dbReference>
<keyword evidence="5 11" id="KW-1133">Transmembrane helix</keyword>
<evidence type="ECO:0000256" key="11">
    <source>
        <dbReference type="SAM" id="Phobius"/>
    </source>
</evidence>
<feature type="transmembrane region" description="Helical" evidence="11">
    <location>
        <begin position="457"/>
        <end position="480"/>
    </location>
</feature>
<comment type="function">
    <text evidence="9">Mediates H(+)-dependent pyridoxine transport.</text>
</comment>
<keyword evidence="4 11" id="KW-0812">Transmembrane</keyword>
<evidence type="ECO:0000256" key="4">
    <source>
        <dbReference type="ARBA" id="ARBA00022692"/>
    </source>
</evidence>
<evidence type="ECO:0000313" key="13">
    <source>
        <dbReference type="EMBL" id="CAL1534450.1"/>
    </source>
</evidence>
<evidence type="ECO:0000256" key="9">
    <source>
        <dbReference type="ARBA" id="ARBA00037192"/>
    </source>
</evidence>
<name>A0AAV2HKA3_LYMST</name>
<comment type="subcellular location">
    <subcellularLocation>
        <location evidence="1">Lysosome membrane</location>
        <topology evidence="1">Multi-pass membrane protein</topology>
    </subcellularLocation>
</comment>
<organism evidence="13 14">
    <name type="scientific">Lymnaea stagnalis</name>
    <name type="common">Great pond snail</name>
    <name type="synonym">Helix stagnalis</name>
    <dbReference type="NCBI Taxonomy" id="6523"/>
    <lineage>
        <taxon>Eukaryota</taxon>
        <taxon>Metazoa</taxon>
        <taxon>Spiralia</taxon>
        <taxon>Lophotrochozoa</taxon>
        <taxon>Mollusca</taxon>
        <taxon>Gastropoda</taxon>
        <taxon>Heterobranchia</taxon>
        <taxon>Euthyneura</taxon>
        <taxon>Panpulmonata</taxon>
        <taxon>Hygrophila</taxon>
        <taxon>Lymnaeoidea</taxon>
        <taxon>Lymnaeidae</taxon>
        <taxon>Lymnaea</taxon>
    </lineage>
</organism>
<dbReference type="InterPro" id="IPR049604">
    <property type="entry name" value="SLC49A4-like"/>
</dbReference>
<feature type="transmembrane region" description="Helical" evidence="11">
    <location>
        <begin position="108"/>
        <end position="128"/>
    </location>
</feature>
<sequence>MDDSADLKTPLLSAKAARNTSYDAYAGHGDGIVGGGHSVNTADGEIEAKKPTVSETSDQIIKTYPERWYVLLAFSLYAFSQNMIWNTWGPISTTSEEAFGWSDSTIAWLNNWGPVSYVLCGLFFPWLLQVKGLRWAVLPSMFLVLLGSAFRVITSDPDVATILIHIGQFLNGVAGPVGMGAMPTLSSIWFPPGERVTATAIGTSISVLGSAIPFVVGPALVTGGPPKYTENETSISTLPPISSTVHLFLSSLHTPEPANVTAARITQEKAEIMRYMYYECGWSALIFLMIFIYFPSKPRHPPCPSATVERDNYWTGLWSLKNKKHFVILAVIYGISLGVLNCWASVLNVNLHSTNHISEDEAGWIGFYATIGSCVGSLVIGRFGDLFARQMKLFILAMFIWGAACFIVFALVLINVLPFYDWIIYVTVIGGNTLINSAVPMIYELGCELAYPTSEGAANGLLTYLNNVGGLIFLAVFSFPNVGTMWMNWTAIGSIVVCIPLIMALKGRFNRLEVDEGLKKLLCVDQEVIIPSSGEQTRHIPDTCHVQSI</sequence>
<feature type="domain" description="Major facilitator superfamily (MFS) profile" evidence="12">
    <location>
        <begin position="322"/>
        <end position="549"/>
    </location>
</feature>
<keyword evidence="14" id="KW-1185">Reference proteome</keyword>
<evidence type="ECO:0000256" key="7">
    <source>
        <dbReference type="ARBA" id="ARBA00023180"/>
    </source>
</evidence>
<feature type="transmembrane region" description="Helical" evidence="11">
    <location>
        <begin position="275"/>
        <end position="294"/>
    </location>
</feature>
<dbReference type="PANTHER" id="PTHR10924:SF27">
    <property type="entry name" value="SOLUTE CARRIER FAMILY 49 MEMBER 4"/>
    <property type="match status" value="1"/>
</dbReference>
<evidence type="ECO:0000256" key="1">
    <source>
        <dbReference type="ARBA" id="ARBA00004155"/>
    </source>
</evidence>